<dbReference type="AlphaFoldDB" id="A0A9P7Z1H6"/>
<dbReference type="EMBL" id="MU253998">
    <property type="protein sequence ID" value="KAG9243183.1"/>
    <property type="molecule type" value="Genomic_DNA"/>
</dbReference>
<evidence type="ECO:0000313" key="1">
    <source>
        <dbReference type="EMBL" id="KAG9243183.1"/>
    </source>
</evidence>
<proteinExistence type="predicted"/>
<feature type="non-terminal residue" evidence="1">
    <location>
        <position position="1"/>
    </location>
</feature>
<comment type="caution">
    <text evidence="1">The sequence shown here is derived from an EMBL/GenBank/DDBJ whole genome shotgun (WGS) entry which is preliminary data.</text>
</comment>
<keyword evidence="2" id="KW-1185">Reference proteome</keyword>
<evidence type="ECO:0000313" key="2">
    <source>
        <dbReference type="Proteomes" id="UP000887226"/>
    </source>
</evidence>
<dbReference type="Proteomes" id="UP000887226">
    <property type="component" value="Unassembled WGS sequence"/>
</dbReference>
<feature type="non-terminal residue" evidence="1">
    <location>
        <position position="88"/>
    </location>
</feature>
<reference evidence="1" key="1">
    <citation type="journal article" date="2021" name="IMA Fungus">
        <title>Genomic characterization of three marine fungi, including Emericellopsis atlantica sp. nov. with signatures of a generalist lifestyle and marine biomass degradation.</title>
        <authorList>
            <person name="Hagestad O.C."/>
            <person name="Hou L."/>
            <person name="Andersen J.H."/>
            <person name="Hansen E.H."/>
            <person name="Altermark B."/>
            <person name="Li C."/>
            <person name="Kuhnert E."/>
            <person name="Cox R.J."/>
            <person name="Crous P.W."/>
            <person name="Spatafora J.W."/>
            <person name="Lail K."/>
            <person name="Amirebrahimi M."/>
            <person name="Lipzen A."/>
            <person name="Pangilinan J."/>
            <person name="Andreopoulos W."/>
            <person name="Hayes R.D."/>
            <person name="Ng V."/>
            <person name="Grigoriev I.V."/>
            <person name="Jackson S.A."/>
            <person name="Sutton T.D.S."/>
            <person name="Dobson A.D.W."/>
            <person name="Rama T."/>
        </authorList>
    </citation>
    <scope>NUCLEOTIDE SEQUENCE</scope>
    <source>
        <strain evidence="1">TRa3180A</strain>
    </source>
</reference>
<gene>
    <name evidence="1" type="ORF">BJ878DRAFT_392371</name>
</gene>
<protein>
    <submittedName>
        <fullName evidence="1">Uncharacterized protein</fullName>
    </submittedName>
</protein>
<name>A0A9P7Z1H6_9HELO</name>
<sequence length="88" mass="10328">KKREKYENDDNTAQYFIMTLLDEEDQRQADECDPALEVWKFAVARYVKTSESIARRYVMLQNFALKGSAGIDSSWAKLLDYRRKVVEA</sequence>
<dbReference type="OrthoDB" id="10594158at2759"/>
<accession>A0A9P7Z1H6</accession>
<organism evidence="1 2">
    <name type="scientific">Calycina marina</name>
    <dbReference type="NCBI Taxonomy" id="1763456"/>
    <lineage>
        <taxon>Eukaryota</taxon>
        <taxon>Fungi</taxon>
        <taxon>Dikarya</taxon>
        <taxon>Ascomycota</taxon>
        <taxon>Pezizomycotina</taxon>
        <taxon>Leotiomycetes</taxon>
        <taxon>Helotiales</taxon>
        <taxon>Pezizellaceae</taxon>
        <taxon>Calycina</taxon>
    </lineage>
</organism>